<evidence type="ECO:0000256" key="1">
    <source>
        <dbReference type="SAM" id="Coils"/>
    </source>
</evidence>
<evidence type="ECO:0000313" key="3">
    <source>
        <dbReference type="EMBL" id="KAF0975976.1"/>
    </source>
</evidence>
<dbReference type="AlphaFoldDB" id="A0A6A5BM49"/>
<dbReference type="VEuPathDB" id="AmoebaDB:NfTy_053120"/>
<dbReference type="OrthoDB" id="10343626at2759"/>
<dbReference type="Proteomes" id="UP000444721">
    <property type="component" value="Unassembled WGS sequence"/>
</dbReference>
<comment type="caution">
    <text evidence="3">The sequence shown here is derived from an EMBL/GenBank/DDBJ whole genome shotgun (WGS) entry which is preliminary data.</text>
</comment>
<keyword evidence="4" id="KW-1185">Reference proteome</keyword>
<accession>A0A6A5BM49</accession>
<organism evidence="3 4">
    <name type="scientific">Naegleria fowleri</name>
    <name type="common">Brain eating amoeba</name>
    <dbReference type="NCBI Taxonomy" id="5763"/>
    <lineage>
        <taxon>Eukaryota</taxon>
        <taxon>Discoba</taxon>
        <taxon>Heterolobosea</taxon>
        <taxon>Tetramitia</taxon>
        <taxon>Eutetramitia</taxon>
        <taxon>Vahlkampfiidae</taxon>
        <taxon>Naegleria</taxon>
    </lineage>
</organism>
<dbReference type="EMBL" id="VFQX01000043">
    <property type="protein sequence ID" value="KAF0975976.1"/>
    <property type="molecule type" value="Genomic_DNA"/>
</dbReference>
<dbReference type="RefSeq" id="XP_044560689.1">
    <property type="nucleotide sequence ID" value="XM_044708814.1"/>
</dbReference>
<dbReference type="VEuPathDB" id="AmoebaDB:FDP41_005303"/>
<dbReference type="VEuPathDB" id="AmoebaDB:NF0102260"/>
<proteinExistence type="predicted"/>
<reference evidence="3 4" key="1">
    <citation type="journal article" date="2019" name="Sci. Rep.">
        <title>Nanopore sequencing improves the draft genome of the human pathogenic amoeba Naegleria fowleri.</title>
        <authorList>
            <person name="Liechti N."/>
            <person name="Schurch N."/>
            <person name="Bruggmann R."/>
            <person name="Wittwer M."/>
        </authorList>
    </citation>
    <scope>NUCLEOTIDE SEQUENCE [LARGE SCALE GENOMIC DNA]</scope>
    <source>
        <strain evidence="3 4">ATCC 30894</strain>
    </source>
</reference>
<name>A0A6A5BM49_NAEFO</name>
<feature type="region of interest" description="Disordered" evidence="2">
    <location>
        <begin position="1"/>
        <end position="20"/>
    </location>
</feature>
<dbReference type="GeneID" id="68112521"/>
<keyword evidence="1" id="KW-0175">Coiled coil</keyword>
<sequence length="218" mass="26567">MSSQKEEQRKEQAPHVQDELNHHHHDDYEFNDSIIQNFKSHENPLLKKVGKLENEINELDKTLENFDHDNYSLYREDQSLFEKLSIRVKEHFRWEKFYSSTDWKLKSYLQDVCPLEYYDERLKICMDKSIFNLLNVNRACRSELEEMENCVRLRDRFYTEYKKWEKDKVTEMRESAFYPGSGVTAKQYQQYMENAQKQYNLLMDKLDKDISQNSDIKE</sequence>
<evidence type="ECO:0000256" key="2">
    <source>
        <dbReference type="SAM" id="MobiDB-lite"/>
    </source>
</evidence>
<evidence type="ECO:0000313" key="4">
    <source>
        <dbReference type="Proteomes" id="UP000444721"/>
    </source>
</evidence>
<feature type="coiled-coil region" evidence="1">
    <location>
        <begin position="185"/>
        <end position="212"/>
    </location>
</feature>
<gene>
    <name evidence="3" type="ORF">FDP41_005303</name>
</gene>
<protein>
    <submittedName>
        <fullName evidence="3">Uncharacterized protein</fullName>
    </submittedName>
</protein>